<dbReference type="PANTHER" id="PTHR42966:SF1">
    <property type="entry name" value="SIALIC ACID SYNTHASE"/>
    <property type="match status" value="1"/>
</dbReference>
<evidence type="ECO:0000313" key="3">
    <source>
        <dbReference type="Proteomes" id="UP000594404"/>
    </source>
</evidence>
<dbReference type="InterPro" id="IPR006190">
    <property type="entry name" value="SAF_AFP_Neu5Ac"/>
</dbReference>
<reference evidence="2 3" key="1">
    <citation type="journal article" date="2018" name="Emerg. Microbes Infect.">
        <title>Genomic analysis of oral Campylobacter concisus strains identified a potential bacterial molecular marker associated with active Crohn's disease.</title>
        <authorList>
            <person name="Liu F."/>
            <person name="Ma R."/>
            <person name="Tay C.Y.A."/>
            <person name="Octavia S."/>
            <person name="Lan R."/>
            <person name="Chung H.K.L."/>
            <person name="Riordan S.M."/>
            <person name="Grimm M.C."/>
            <person name="Leong R.W."/>
            <person name="Tanaka M.M."/>
            <person name="Connor S."/>
            <person name="Zhang L."/>
        </authorList>
    </citation>
    <scope>NUCLEOTIDE SEQUENCE [LARGE SCALE GENOMIC DNA]</scope>
    <source>
        <strain evidence="2 3">P1CDO3</strain>
    </source>
</reference>
<proteinExistence type="predicted"/>
<dbReference type="GO" id="GO:0016051">
    <property type="term" value="P:carbohydrate biosynthetic process"/>
    <property type="evidence" value="ECO:0007669"/>
    <property type="project" value="InterPro"/>
</dbReference>
<evidence type="ECO:0000259" key="1">
    <source>
        <dbReference type="PROSITE" id="PS50844"/>
    </source>
</evidence>
<dbReference type="SUPFAM" id="SSF51569">
    <property type="entry name" value="Aldolase"/>
    <property type="match status" value="1"/>
</dbReference>
<dbReference type="EMBL" id="CP049266">
    <property type="protein sequence ID" value="QPH91357.1"/>
    <property type="molecule type" value="Genomic_DNA"/>
</dbReference>
<dbReference type="AlphaFoldDB" id="A0A7S9WS81"/>
<gene>
    <name evidence="2" type="ORF">CVT01_02060</name>
</gene>
<organism evidence="2 3">
    <name type="scientific">Campylobacter concisus</name>
    <dbReference type="NCBI Taxonomy" id="199"/>
    <lineage>
        <taxon>Bacteria</taxon>
        <taxon>Pseudomonadati</taxon>
        <taxon>Campylobacterota</taxon>
        <taxon>Epsilonproteobacteria</taxon>
        <taxon>Campylobacterales</taxon>
        <taxon>Campylobacteraceae</taxon>
        <taxon>Campylobacter</taxon>
    </lineage>
</organism>
<dbReference type="InterPro" id="IPR057736">
    <property type="entry name" value="SAF_PseI/NeuA/NeuB"/>
</dbReference>
<dbReference type="RefSeq" id="WP_107714511.1">
    <property type="nucleotide sequence ID" value="NZ_CP049266.1"/>
</dbReference>
<dbReference type="SUPFAM" id="SSF51269">
    <property type="entry name" value="AFP III-like domain"/>
    <property type="match status" value="1"/>
</dbReference>
<dbReference type="Gene3D" id="3.20.20.70">
    <property type="entry name" value="Aldolase class I"/>
    <property type="match status" value="1"/>
</dbReference>
<dbReference type="PROSITE" id="PS50844">
    <property type="entry name" value="AFP_LIKE"/>
    <property type="match status" value="1"/>
</dbReference>
<dbReference type="Gene3D" id="3.90.1210.10">
    <property type="entry name" value="Antifreeze-like/N-acetylneuraminic acid synthase C-terminal domain"/>
    <property type="match status" value="1"/>
</dbReference>
<sequence>MRVRLTKAKEVYNFCKPYIIAELGSNHNGNMDLAKKLIVEAKGAGADCVKFQSWSKDTIFSRKKYEDNFFIADDYRNRTDYTLEEIVDAYSISEEELLEMKKFADEIGIDCTSTPFSKKEADFLVDKLDSPFIKVASMDLNNYPFLEYLAKKNRPMILATGLSELYEIDKAIKTIENAGNTNIVILHCVSTYPPVDKDVNLNNIRTLMQAYPDYPIGFSDHTLGTAIPLASVALGACLIEKHFTLDKDMEGWDHKVSADKDEMKIIVDGSKRINEAMGSFRVTATESDERKQEFRRSIVLKRDMNKGEIIKYCDIDYKRPGTGIRPEMSEFLIGRTLNKDLKYDHILTKEDIL</sequence>
<dbReference type="InterPro" id="IPR013785">
    <property type="entry name" value="Aldolase_TIM"/>
</dbReference>
<dbReference type="InterPro" id="IPR051690">
    <property type="entry name" value="PseI-like"/>
</dbReference>
<evidence type="ECO:0000313" key="2">
    <source>
        <dbReference type="EMBL" id="QPH91357.1"/>
    </source>
</evidence>
<dbReference type="Proteomes" id="UP000594404">
    <property type="component" value="Chromosome"/>
</dbReference>
<dbReference type="InterPro" id="IPR013132">
    <property type="entry name" value="PseI/NeuA/B-like_N"/>
</dbReference>
<feature type="domain" description="AFP-like" evidence="1">
    <location>
        <begin position="297"/>
        <end position="353"/>
    </location>
</feature>
<dbReference type="CDD" id="cd11615">
    <property type="entry name" value="SAF_NeuB_like"/>
    <property type="match status" value="1"/>
</dbReference>
<dbReference type="InterPro" id="IPR036732">
    <property type="entry name" value="AFP_Neu5c_C_sf"/>
</dbReference>
<protein>
    <submittedName>
        <fullName evidence="2">N-acetylneuraminate synthase</fullName>
    </submittedName>
</protein>
<dbReference type="GO" id="GO:0047444">
    <property type="term" value="F:N-acylneuraminate-9-phosphate synthase activity"/>
    <property type="evidence" value="ECO:0007669"/>
    <property type="project" value="TreeGrafter"/>
</dbReference>
<dbReference type="PANTHER" id="PTHR42966">
    <property type="entry name" value="N-ACETYLNEURAMINATE SYNTHASE"/>
    <property type="match status" value="1"/>
</dbReference>
<name>A0A7S9WS81_9BACT</name>
<accession>A0A7S9WS81</accession>
<dbReference type="Pfam" id="PF03102">
    <property type="entry name" value="NeuB"/>
    <property type="match status" value="1"/>
</dbReference>